<sequence>MPVIIRQLTITVKANEERQPPVTQLRPHERSQTQQKGQDALVREAVEQTLEILRTEKER</sequence>
<dbReference type="Pfam" id="PF19265">
    <property type="entry name" value="DUF5908"/>
    <property type="match status" value="1"/>
</dbReference>
<dbReference type="AlphaFoldDB" id="A0A4S4NM24"/>
<dbReference type="RefSeq" id="WP_136459544.1">
    <property type="nucleotide sequence ID" value="NZ_SRSF01000004.1"/>
</dbReference>
<dbReference type="OrthoDB" id="9914699at2"/>
<reference evidence="2 3" key="1">
    <citation type="submission" date="2019-04" db="EMBL/GenBank/DDBJ databases">
        <title>Lewinella litorea sp. nov., isolated from a marine sand.</title>
        <authorList>
            <person name="Yoon J.-H."/>
        </authorList>
    </citation>
    <scope>NUCLEOTIDE SEQUENCE [LARGE SCALE GENOMIC DNA]</scope>
    <source>
        <strain evidence="2 3">HSMS-39</strain>
    </source>
</reference>
<gene>
    <name evidence="2" type="ORF">E4021_11705</name>
</gene>
<name>A0A4S4NM24_9BACT</name>
<proteinExistence type="predicted"/>
<keyword evidence="3" id="KW-1185">Reference proteome</keyword>
<feature type="region of interest" description="Disordered" evidence="1">
    <location>
        <begin position="15"/>
        <end position="41"/>
    </location>
</feature>
<dbReference type="Proteomes" id="UP000308528">
    <property type="component" value="Unassembled WGS sequence"/>
</dbReference>
<organism evidence="2 3">
    <name type="scientific">Neolewinella litorea</name>
    <dbReference type="NCBI Taxonomy" id="2562452"/>
    <lineage>
        <taxon>Bacteria</taxon>
        <taxon>Pseudomonadati</taxon>
        <taxon>Bacteroidota</taxon>
        <taxon>Saprospiria</taxon>
        <taxon>Saprospirales</taxon>
        <taxon>Lewinellaceae</taxon>
        <taxon>Neolewinella</taxon>
    </lineage>
</organism>
<evidence type="ECO:0000313" key="2">
    <source>
        <dbReference type="EMBL" id="THH39411.1"/>
    </source>
</evidence>
<evidence type="ECO:0000313" key="3">
    <source>
        <dbReference type="Proteomes" id="UP000308528"/>
    </source>
</evidence>
<evidence type="ECO:0000256" key="1">
    <source>
        <dbReference type="SAM" id="MobiDB-lite"/>
    </source>
</evidence>
<dbReference type="InterPro" id="IPR045459">
    <property type="entry name" value="DUF5908"/>
</dbReference>
<protein>
    <submittedName>
        <fullName evidence="2">Uncharacterized protein</fullName>
    </submittedName>
</protein>
<dbReference type="EMBL" id="SRSF01000004">
    <property type="protein sequence ID" value="THH39411.1"/>
    <property type="molecule type" value="Genomic_DNA"/>
</dbReference>
<accession>A0A4S4NM24</accession>
<comment type="caution">
    <text evidence="2">The sequence shown here is derived from an EMBL/GenBank/DDBJ whole genome shotgun (WGS) entry which is preliminary data.</text>
</comment>